<dbReference type="OrthoDB" id="424969at2759"/>
<dbReference type="PANTHER" id="PTHR11001:SF2">
    <property type="entry name" value="MITOCHONDRIAL FISSION PROCESS PROTEIN 1"/>
    <property type="match status" value="1"/>
</dbReference>
<evidence type="ECO:0000256" key="3">
    <source>
        <dbReference type="ARBA" id="ARBA00029631"/>
    </source>
</evidence>
<protein>
    <recommendedName>
        <fullName evidence="2">Mitochondrial fission process protein 1</fullName>
    </recommendedName>
    <alternativeName>
        <fullName evidence="3">Mitochondrial 18 kDa protein</fullName>
    </alternativeName>
</protein>
<name>A0A8H7BUS9_9FUNG</name>
<keyword evidence="4" id="KW-0472">Membrane</keyword>
<sequence>MSETRVHDNSEPDSLDTKARYLAYGARLKTALRASTRYIAYSSDYGEAFRPLVSPALVKAAYGISWAYVGLDVSYEAYKAIHAGKDNAIVATIATKRAIFQSLASMILPMMTIHSVVKYSSQMFRNVKRPTVRLWGPTALGLAVVPFLPYLFDHPVETFVDRIFEPIDKRVAPPLEHQTLGKIE</sequence>
<proteinExistence type="inferred from homology"/>
<evidence type="ECO:0000313" key="5">
    <source>
        <dbReference type="EMBL" id="KAF7731567.1"/>
    </source>
</evidence>
<dbReference type="GO" id="GO:0005739">
    <property type="term" value="C:mitochondrion"/>
    <property type="evidence" value="ECO:0007669"/>
    <property type="project" value="TreeGrafter"/>
</dbReference>
<dbReference type="InterPro" id="IPR019560">
    <property type="entry name" value="Mitochondrial_18_kDa_protein"/>
</dbReference>
<evidence type="ECO:0000256" key="1">
    <source>
        <dbReference type="ARBA" id="ARBA00009224"/>
    </source>
</evidence>
<keyword evidence="4" id="KW-1133">Transmembrane helix</keyword>
<dbReference type="AlphaFoldDB" id="A0A8H7BUS9"/>
<dbReference type="Pfam" id="PF10558">
    <property type="entry name" value="MTP18"/>
    <property type="match status" value="2"/>
</dbReference>
<dbReference type="GO" id="GO:0000266">
    <property type="term" value="P:mitochondrial fission"/>
    <property type="evidence" value="ECO:0007669"/>
    <property type="project" value="TreeGrafter"/>
</dbReference>
<evidence type="ECO:0000256" key="4">
    <source>
        <dbReference type="SAM" id="Phobius"/>
    </source>
</evidence>
<dbReference type="Proteomes" id="UP000605846">
    <property type="component" value="Unassembled WGS sequence"/>
</dbReference>
<feature type="transmembrane region" description="Helical" evidence="4">
    <location>
        <begin position="132"/>
        <end position="152"/>
    </location>
</feature>
<dbReference type="EMBL" id="JABAYA010000009">
    <property type="protein sequence ID" value="KAF7731567.1"/>
    <property type="molecule type" value="Genomic_DNA"/>
</dbReference>
<evidence type="ECO:0000256" key="2">
    <source>
        <dbReference type="ARBA" id="ARBA00017835"/>
    </source>
</evidence>
<comment type="similarity">
    <text evidence="1">Belongs to the MTFP1 family.</text>
</comment>
<keyword evidence="6" id="KW-1185">Reference proteome</keyword>
<accession>A0A8H7BUS9</accession>
<evidence type="ECO:0000313" key="6">
    <source>
        <dbReference type="Proteomes" id="UP000605846"/>
    </source>
</evidence>
<reference evidence="5" key="1">
    <citation type="submission" date="2020-01" db="EMBL/GenBank/DDBJ databases">
        <title>Genome Sequencing of Three Apophysomyces-Like Fungal Strains Confirms a Novel Fungal Genus in the Mucoromycota with divergent Burkholderia-like Endosymbiotic Bacteria.</title>
        <authorList>
            <person name="Stajich J.E."/>
            <person name="Macias A.M."/>
            <person name="Carter-House D."/>
            <person name="Lovett B."/>
            <person name="Kasson L.R."/>
            <person name="Berry K."/>
            <person name="Grigoriev I."/>
            <person name="Chang Y."/>
            <person name="Spatafora J."/>
            <person name="Kasson M.T."/>
        </authorList>
    </citation>
    <scope>NUCLEOTIDE SEQUENCE</scope>
    <source>
        <strain evidence="5">NRRL A-21654</strain>
    </source>
</reference>
<comment type="caution">
    <text evidence="5">The sequence shown here is derived from an EMBL/GenBank/DDBJ whole genome shotgun (WGS) entry which is preliminary data.</text>
</comment>
<gene>
    <name evidence="5" type="ORF">EC973_009331</name>
</gene>
<keyword evidence="4" id="KW-0812">Transmembrane</keyword>
<dbReference type="PANTHER" id="PTHR11001">
    <property type="entry name" value="MITOCHONDRIAL FISSION PROCESS PROTEIN 1"/>
    <property type="match status" value="1"/>
</dbReference>
<organism evidence="5 6">
    <name type="scientific">Apophysomyces ossiformis</name>
    <dbReference type="NCBI Taxonomy" id="679940"/>
    <lineage>
        <taxon>Eukaryota</taxon>
        <taxon>Fungi</taxon>
        <taxon>Fungi incertae sedis</taxon>
        <taxon>Mucoromycota</taxon>
        <taxon>Mucoromycotina</taxon>
        <taxon>Mucoromycetes</taxon>
        <taxon>Mucorales</taxon>
        <taxon>Mucorineae</taxon>
        <taxon>Mucoraceae</taxon>
        <taxon>Apophysomyces</taxon>
    </lineage>
</organism>